<proteinExistence type="predicted"/>
<dbReference type="HOGENOM" id="CLU_1952899_0_0_1"/>
<protein>
    <submittedName>
        <fullName evidence="2">Uncharacterized protein</fullName>
    </submittedName>
</protein>
<dbReference type="EnsemblProtists" id="EOD34172">
    <property type="protein sequence ID" value="EOD34172"/>
    <property type="gene ID" value="EMIHUDRAFT_433910"/>
</dbReference>
<dbReference type="Proteomes" id="UP000013827">
    <property type="component" value="Unassembled WGS sequence"/>
</dbReference>
<sequence>MRKRTIHAVAAASTPRLRHGASVGDLKRDDPRRGRGVTTCGSSKYPETDGYEAPERANFDLVPEMTCRSTSPAARIPRRAAGGRCTGQRLSGWPSRASSARQTGGARVATEPAACGGALWPMSEHVCRA</sequence>
<name>A0A0D3KEI7_EMIH1</name>
<dbReference type="AlphaFoldDB" id="A0A0D3KEI7"/>
<feature type="region of interest" description="Disordered" evidence="1">
    <location>
        <begin position="1"/>
        <end position="57"/>
    </location>
</feature>
<organism evidence="2 3">
    <name type="scientific">Emiliania huxleyi (strain CCMP1516)</name>
    <dbReference type="NCBI Taxonomy" id="280463"/>
    <lineage>
        <taxon>Eukaryota</taxon>
        <taxon>Haptista</taxon>
        <taxon>Haptophyta</taxon>
        <taxon>Prymnesiophyceae</taxon>
        <taxon>Isochrysidales</taxon>
        <taxon>Noelaerhabdaceae</taxon>
        <taxon>Emiliania</taxon>
    </lineage>
</organism>
<dbReference type="GeneID" id="17279443"/>
<dbReference type="KEGG" id="ehx:EMIHUDRAFT_433910"/>
<evidence type="ECO:0000313" key="2">
    <source>
        <dbReference type="EnsemblProtists" id="EOD34172"/>
    </source>
</evidence>
<accession>A0A0D3KEI7</accession>
<reference evidence="2" key="2">
    <citation type="submission" date="2024-10" db="UniProtKB">
        <authorList>
            <consortium name="EnsemblProtists"/>
        </authorList>
    </citation>
    <scope>IDENTIFICATION</scope>
</reference>
<reference evidence="3" key="1">
    <citation type="journal article" date="2013" name="Nature">
        <title>Pan genome of the phytoplankton Emiliania underpins its global distribution.</title>
        <authorList>
            <person name="Read B.A."/>
            <person name="Kegel J."/>
            <person name="Klute M.J."/>
            <person name="Kuo A."/>
            <person name="Lefebvre S.C."/>
            <person name="Maumus F."/>
            <person name="Mayer C."/>
            <person name="Miller J."/>
            <person name="Monier A."/>
            <person name="Salamov A."/>
            <person name="Young J."/>
            <person name="Aguilar M."/>
            <person name="Claverie J.M."/>
            <person name="Frickenhaus S."/>
            <person name="Gonzalez K."/>
            <person name="Herman E.K."/>
            <person name="Lin Y.C."/>
            <person name="Napier J."/>
            <person name="Ogata H."/>
            <person name="Sarno A.F."/>
            <person name="Shmutz J."/>
            <person name="Schroeder D."/>
            <person name="de Vargas C."/>
            <person name="Verret F."/>
            <person name="von Dassow P."/>
            <person name="Valentin K."/>
            <person name="Van de Peer Y."/>
            <person name="Wheeler G."/>
            <person name="Dacks J.B."/>
            <person name="Delwiche C.F."/>
            <person name="Dyhrman S.T."/>
            <person name="Glockner G."/>
            <person name="John U."/>
            <person name="Richards T."/>
            <person name="Worden A.Z."/>
            <person name="Zhang X."/>
            <person name="Grigoriev I.V."/>
            <person name="Allen A.E."/>
            <person name="Bidle K."/>
            <person name="Borodovsky M."/>
            <person name="Bowler C."/>
            <person name="Brownlee C."/>
            <person name="Cock J.M."/>
            <person name="Elias M."/>
            <person name="Gladyshev V.N."/>
            <person name="Groth M."/>
            <person name="Guda C."/>
            <person name="Hadaegh A."/>
            <person name="Iglesias-Rodriguez M.D."/>
            <person name="Jenkins J."/>
            <person name="Jones B.M."/>
            <person name="Lawson T."/>
            <person name="Leese F."/>
            <person name="Lindquist E."/>
            <person name="Lobanov A."/>
            <person name="Lomsadze A."/>
            <person name="Malik S.B."/>
            <person name="Marsh M.E."/>
            <person name="Mackinder L."/>
            <person name="Mock T."/>
            <person name="Mueller-Roeber B."/>
            <person name="Pagarete A."/>
            <person name="Parker M."/>
            <person name="Probert I."/>
            <person name="Quesneville H."/>
            <person name="Raines C."/>
            <person name="Rensing S.A."/>
            <person name="Riano-Pachon D.M."/>
            <person name="Richier S."/>
            <person name="Rokitta S."/>
            <person name="Shiraiwa Y."/>
            <person name="Soanes D.M."/>
            <person name="van der Giezen M."/>
            <person name="Wahlund T.M."/>
            <person name="Williams B."/>
            <person name="Wilson W."/>
            <person name="Wolfe G."/>
            <person name="Wurch L.L."/>
        </authorList>
    </citation>
    <scope>NUCLEOTIDE SEQUENCE</scope>
</reference>
<dbReference type="RefSeq" id="XP_005786601.1">
    <property type="nucleotide sequence ID" value="XM_005786544.1"/>
</dbReference>
<feature type="region of interest" description="Disordered" evidence="1">
    <location>
        <begin position="77"/>
        <end position="108"/>
    </location>
</feature>
<dbReference type="PaxDb" id="2903-EOD34172"/>
<evidence type="ECO:0000313" key="3">
    <source>
        <dbReference type="Proteomes" id="UP000013827"/>
    </source>
</evidence>
<evidence type="ECO:0000256" key="1">
    <source>
        <dbReference type="SAM" id="MobiDB-lite"/>
    </source>
</evidence>
<keyword evidence="3" id="KW-1185">Reference proteome</keyword>